<gene>
    <name evidence="3" type="ORF">G6O67_008778</name>
</gene>
<keyword evidence="2" id="KW-0732">Signal</keyword>
<accession>A0A8H4LPE6</accession>
<dbReference type="AlphaFoldDB" id="A0A8H4LPE6"/>
<comment type="caution">
    <text evidence="3">The sequence shown here is derived from an EMBL/GenBank/DDBJ whole genome shotgun (WGS) entry which is preliminary data.</text>
</comment>
<name>A0A8H4LPE6_9HYPO</name>
<dbReference type="Proteomes" id="UP000557566">
    <property type="component" value="Unassembled WGS sequence"/>
</dbReference>
<evidence type="ECO:0000313" key="3">
    <source>
        <dbReference type="EMBL" id="KAF4503838.1"/>
    </source>
</evidence>
<evidence type="ECO:0000256" key="1">
    <source>
        <dbReference type="SAM" id="MobiDB-lite"/>
    </source>
</evidence>
<proteinExistence type="predicted"/>
<feature type="region of interest" description="Disordered" evidence="1">
    <location>
        <begin position="52"/>
        <end position="71"/>
    </location>
</feature>
<protein>
    <submittedName>
        <fullName evidence="3">Uncharacterized protein</fullName>
    </submittedName>
</protein>
<evidence type="ECO:0000256" key="2">
    <source>
        <dbReference type="SAM" id="SignalP"/>
    </source>
</evidence>
<dbReference type="EMBL" id="JAAVMX010000013">
    <property type="protein sequence ID" value="KAF4503838.1"/>
    <property type="molecule type" value="Genomic_DNA"/>
</dbReference>
<sequence>MRVARVTARLLLALAGVVAAAPKPGIDNCGEPYGRCYSAIETPKAVVQRAASPPPVAMTAPPQPAPTTIAGKGGWMTILKKDDGKMVALQSDTGFMTPWKGDDGKMTALVPDNGVMTAWAPQPTQ</sequence>
<evidence type="ECO:0000313" key="4">
    <source>
        <dbReference type="Proteomes" id="UP000557566"/>
    </source>
</evidence>
<feature type="compositionally biased region" description="Pro residues" evidence="1">
    <location>
        <begin position="52"/>
        <end position="65"/>
    </location>
</feature>
<keyword evidence="4" id="KW-1185">Reference proteome</keyword>
<feature type="chain" id="PRO_5034411513" evidence="2">
    <location>
        <begin position="21"/>
        <end position="125"/>
    </location>
</feature>
<feature type="signal peptide" evidence="2">
    <location>
        <begin position="1"/>
        <end position="20"/>
    </location>
</feature>
<organism evidence="3 4">
    <name type="scientific">Ophiocordyceps sinensis</name>
    <dbReference type="NCBI Taxonomy" id="72228"/>
    <lineage>
        <taxon>Eukaryota</taxon>
        <taxon>Fungi</taxon>
        <taxon>Dikarya</taxon>
        <taxon>Ascomycota</taxon>
        <taxon>Pezizomycotina</taxon>
        <taxon>Sordariomycetes</taxon>
        <taxon>Hypocreomycetidae</taxon>
        <taxon>Hypocreales</taxon>
        <taxon>Ophiocordycipitaceae</taxon>
        <taxon>Ophiocordyceps</taxon>
    </lineage>
</organism>
<reference evidence="3 4" key="1">
    <citation type="journal article" date="2020" name="Genome Biol. Evol.">
        <title>A new high-quality draft genome assembly of the Chinese cordyceps Ophiocordyceps sinensis.</title>
        <authorList>
            <person name="Shu R."/>
            <person name="Zhang J."/>
            <person name="Meng Q."/>
            <person name="Zhang H."/>
            <person name="Zhou G."/>
            <person name="Li M."/>
            <person name="Wu P."/>
            <person name="Zhao Y."/>
            <person name="Chen C."/>
            <person name="Qin Q."/>
        </authorList>
    </citation>
    <scope>NUCLEOTIDE SEQUENCE [LARGE SCALE GENOMIC DNA]</scope>
    <source>
        <strain evidence="3 4">IOZ07</strain>
    </source>
</reference>